<dbReference type="InterPro" id="IPR042635">
    <property type="entry name" value="MEGF10/SREC1/2-like"/>
</dbReference>
<dbReference type="EnsemblMetazoa" id="G8494.1">
    <property type="protein sequence ID" value="G8494.1:cds"/>
    <property type="gene ID" value="G8494"/>
</dbReference>
<evidence type="ECO:0000256" key="1">
    <source>
        <dbReference type="ARBA" id="ARBA00022536"/>
    </source>
</evidence>
<keyword evidence="2" id="KW-1133">Transmembrane helix</keyword>
<evidence type="ECO:0000313" key="3">
    <source>
        <dbReference type="EnsemblMetazoa" id="G8494.1:cds"/>
    </source>
</evidence>
<proteinExistence type="predicted"/>
<evidence type="ECO:0000313" key="4">
    <source>
        <dbReference type="Proteomes" id="UP000005408"/>
    </source>
</evidence>
<dbReference type="PANTHER" id="PTHR24043:SF8">
    <property type="entry name" value="EGF-LIKE DOMAIN-CONTAINING PROTEIN"/>
    <property type="match status" value="1"/>
</dbReference>
<reference evidence="3" key="1">
    <citation type="submission" date="2022-08" db="UniProtKB">
        <authorList>
            <consortium name="EnsemblMetazoa"/>
        </authorList>
    </citation>
    <scope>IDENTIFICATION</scope>
    <source>
        <strain evidence="3">05x7-T-G4-1.051#20</strain>
    </source>
</reference>
<keyword evidence="4" id="KW-1185">Reference proteome</keyword>
<accession>A0A8W8NY65</accession>
<evidence type="ECO:0000256" key="2">
    <source>
        <dbReference type="SAM" id="Phobius"/>
    </source>
</evidence>
<keyword evidence="1" id="KW-0245">EGF-like domain</keyword>
<keyword evidence="2" id="KW-0812">Transmembrane</keyword>
<dbReference type="PANTHER" id="PTHR24043">
    <property type="entry name" value="SCAVENGER RECEPTOR CLASS F"/>
    <property type="match status" value="1"/>
</dbReference>
<dbReference type="Gene3D" id="2.170.300.10">
    <property type="entry name" value="Tie2 ligand-binding domain superfamily"/>
    <property type="match status" value="1"/>
</dbReference>
<keyword evidence="2" id="KW-0472">Membrane</keyword>
<feature type="transmembrane region" description="Helical" evidence="2">
    <location>
        <begin position="78"/>
        <end position="101"/>
    </location>
</feature>
<dbReference type="Proteomes" id="UP000005408">
    <property type="component" value="Unassembled WGS sequence"/>
</dbReference>
<dbReference type="AlphaFoldDB" id="A0A8W8NY65"/>
<sequence>MKCGECRGKSPCNKINGSCPDGCSAGYIGSLCSKHCKEPFYGENCALKCSKSCTNQRCHHVTGDCSLDKKSTLSNVEIAGVILIAFIPGSLPFIFLIPNWFYRLRSFTVKFGTVCDSAAGIPVFLFYIKLHQSKPSQPCFIYERVDP</sequence>
<protein>
    <submittedName>
        <fullName evidence="3">Uncharacterized protein</fullName>
    </submittedName>
</protein>
<name>A0A8W8NY65_MAGGI</name>
<dbReference type="GO" id="GO:0005044">
    <property type="term" value="F:scavenger receptor activity"/>
    <property type="evidence" value="ECO:0007669"/>
    <property type="project" value="InterPro"/>
</dbReference>
<organism evidence="3 4">
    <name type="scientific">Magallana gigas</name>
    <name type="common">Pacific oyster</name>
    <name type="synonym">Crassostrea gigas</name>
    <dbReference type="NCBI Taxonomy" id="29159"/>
    <lineage>
        <taxon>Eukaryota</taxon>
        <taxon>Metazoa</taxon>
        <taxon>Spiralia</taxon>
        <taxon>Lophotrochozoa</taxon>
        <taxon>Mollusca</taxon>
        <taxon>Bivalvia</taxon>
        <taxon>Autobranchia</taxon>
        <taxon>Pteriomorphia</taxon>
        <taxon>Ostreida</taxon>
        <taxon>Ostreoidea</taxon>
        <taxon>Ostreidae</taxon>
        <taxon>Magallana</taxon>
    </lineage>
</organism>